<keyword evidence="7" id="KW-1185">Reference proteome</keyword>
<dbReference type="PROSITE" id="PS50977">
    <property type="entry name" value="HTH_TETR_2"/>
    <property type="match status" value="1"/>
</dbReference>
<feature type="DNA-binding region" description="H-T-H motif" evidence="4">
    <location>
        <begin position="33"/>
        <end position="52"/>
    </location>
</feature>
<evidence type="ECO:0000256" key="4">
    <source>
        <dbReference type="PROSITE-ProRule" id="PRU00335"/>
    </source>
</evidence>
<dbReference type="Proteomes" id="UP001596107">
    <property type="component" value="Unassembled WGS sequence"/>
</dbReference>
<keyword evidence="3" id="KW-0804">Transcription</keyword>
<keyword evidence="2 4" id="KW-0238">DNA-binding</keyword>
<reference evidence="7" key="1">
    <citation type="journal article" date="2019" name="Int. J. Syst. Evol. Microbiol.">
        <title>The Global Catalogue of Microorganisms (GCM) 10K type strain sequencing project: providing services to taxonomists for standard genome sequencing and annotation.</title>
        <authorList>
            <consortium name="The Broad Institute Genomics Platform"/>
            <consortium name="The Broad Institute Genome Sequencing Center for Infectious Disease"/>
            <person name="Wu L."/>
            <person name="Ma J."/>
        </authorList>
    </citation>
    <scope>NUCLEOTIDE SEQUENCE [LARGE SCALE GENOMIC DNA]</scope>
    <source>
        <strain evidence="7">JCM 3366</strain>
    </source>
</reference>
<evidence type="ECO:0000313" key="6">
    <source>
        <dbReference type="EMBL" id="MFC5585239.1"/>
    </source>
</evidence>
<dbReference type="Pfam" id="PF00440">
    <property type="entry name" value="TetR_N"/>
    <property type="match status" value="1"/>
</dbReference>
<gene>
    <name evidence="6" type="ORF">ACFPOD_08955</name>
</gene>
<dbReference type="RefSeq" id="WP_223021426.1">
    <property type="nucleotide sequence ID" value="NZ_CP078143.1"/>
</dbReference>
<sequence>MNARRGRPPAYDRDAALLAIAETFRMRGYAGASLDEIARAAGMNRPSLFAAFGNKKSMFLAAVEDYRRRMRVAVSPALESDGALSEVLVRFFDAVIAFYHEGIAPGCLVLCTAPAEAPADKEISAVLADALKEIEKDLKGRILRAAVEGQDVKDVAGLAQLMSATLASIAIQARAGVMRADLEHFARATVAVATGTG</sequence>
<evidence type="ECO:0000256" key="2">
    <source>
        <dbReference type="ARBA" id="ARBA00023125"/>
    </source>
</evidence>
<dbReference type="PANTHER" id="PTHR47506">
    <property type="entry name" value="TRANSCRIPTIONAL REGULATORY PROTEIN"/>
    <property type="match status" value="1"/>
</dbReference>
<keyword evidence="1" id="KW-0805">Transcription regulation</keyword>
<dbReference type="SUPFAM" id="SSF48498">
    <property type="entry name" value="Tetracyclin repressor-like, C-terminal domain"/>
    <property type="match status" value="1"/>
</dbReference>
<dbReference type="Gene3D" id="1.10.10.60">
    <property type="entry name" value="Homeodomain-like"/>
    <property type="match status" value="1"/>
</dbReference>
<dbReference type="Gene3D" id="1.10.357.10">
    <property type="entry name" value="Tetracycline Repressor, domain 2"/>
    <property type="match status" value="1"/>
</dbReference>
<evidence type="ECO:0000259" key="5">
    <source>
        <dbReference type="PROSITE" id="PS50977"/>
    </source>
</evidence>
<evidence type="ECO:0000313" key="7">
    <source>
        <dbReference type="Proteomes" id="UP001596107"/>
    </source>
</evidence>
<accession>A0ABW0T9I3</accession>
<name>A0ABW0T9I3_9HYPH</name>
<dbReference type="InterPro" id="IPR001647">
    <property type="entry name" value="HTH_TetR"/>
</dbReference>
<dbReference type="InterPro" id="IPR036271">
    <property type="entry name" value="Tet_transcr_reg_TetR-rel_C_sf"/>
</dbReference>
<dbReference type="PANTHER" id="PTHR47506:SF1">
    <property type="entry name" value="HTH-TYPE TRANSCRIPTIONAL REGULATOR YJDC"/>
    <property type="match status" value="1"/>
</dbReference>
<protein>
    <submittedName>
        <fullName evidence="6">TetR/AcrR family transcriptional regulator</fullName>
    </submittedName>
</protein>
<feature type="domain" description="HTH tetR-type" evidence="5">
    <location>
        <begin position="10"/>
        <end position="70"/>
    </location>
</feature>
<organism evidence="6 7">
    <name type="scientific">Nitratireductor kimnyeongensis</name>
    <dbReference type="NCBI Taxonomy" id="430679"/>
    <lineage>
        <taxon>Bacteria</taxon>
        <taxon>Pseudomonadati</taxon>
        <taxon>Pseudomonadota</taxon>
        <taxon>Alphaproteobacteria</taxon>
        <taxon>Hyphomicrobiales</taxon>
        <taxon>Phyllobacteriaceae</taxon>
        <taxon>Nitratireductor</taxon>
    </lineage>
</organism>
<proteinExistence type="predicted"/>
<evidence type="ECO:0000256" key="3">
    <source>
        <dbReference type="ARBA" id="ARBA00023163"/>
    </source>
</evidence>
<evidence type="ECO:0000256" key="1">
    <source>
        <dbReference type="ARBA" id="ARBA00023015"/>
    </source>
</evidence>
<dbReference type="InterPro" id="IPR009057">
    <property type="entry name" value="Homeodomain-like_sf"/>
</dbReference>
<dbReference type="SUPFAM" id="SSF46689">
    <property type="entry name" value="Homeodomain-like"/>
    <property type="match status" value="1"/>
</dbReference>
<comment type="caution">
    <text evidence="6">The sequence shown here is derived from an EMBL/GenBank/DDBJ whole genome shotgun (WGS) entry which is preliminary data.</text>
</comment>
<dbReference type="EMBL" id="JBHSNB010000002">
    <property type="protein sequence ID" value="MFC5585239.1"/>
    <property type="molecule type" value="Genomic_DNA"/>
</dbReference>